<dbReference type="Proteomes" id="UP001161325">
    <property type="component" value="Unassembled WGS sequence"/>
</dbReference>
<comment type="caution">
    <text evidence="1">The sequence shown here is derived from an EMBL/GenBank/DDBJ whole genome shotgun (WGS) entry which is preliminary data.</text>
</comment>
<dbReference type="RefSeq" id="WP_284351568.1">
    <property type="nucleotide sequence ID" value="NZ_BRXS01000005.1"/>
</dbReference>
<proteinExistence type="predicted"/>
<keyword evidence="2" id="KW-1185">Reference proteome</keyword>
<dbReference type="InterPro" id="IPR012899">
    <property type="entry name" value="LTXXQ"/>
</dbReference>
<evidence type="ECO:0000313" key="2">
    <source>
        <dbReference type="Proteomes" id="UP001161325"/>
    </source>
</evidence>
<dbReference type="EMBL" id="BRXS01000005">
    <property type="protein sequence ID" value="GLC27122.1"/>
    <property type="molecule type" value="Genomic_DNA"/>
</dbReference>
<dbReference type="Pfam" id="PF07813">
    <property type="entry name" value="LTXXQ"/>
    <property type="match status" value="1"/>
</dbReference>
<dbReference type="AlphaFoldDB" id="A0AA37QB89"/>
<accession>A0AA37QB89</accession>
<sequence>MERSKLLAAAFLAGAFTLGATVGFGFDRSIGRPDASPAASAYADFAEELALTPEQKAAVDSILDVQHRAIDSLLAPVRPQMRAVRDTAQREIAARLSPEQRGKYERYLARRAEEQARMRARLERPR</sequence>
<name>A0AA37QB89_9BACT</name>
<gene>
    <name evidence="1" type="ORF">rosag_36350</name>
</gene>
<reference evidence="1" key="1">
    <citation type="submission" date="2022-08" db="EMBL/GenBank/DDBJ databases">
        <title>Draft genome sequencing of Roseisolibacter agri AW1220.</title>
        <authorList>
            <person name="Tobiishi Y."/>
            <person name="Tonouchi A."/>
        </authorList>
    </citation>
    <scope>NUCLEOTIDE SEQUENCE</scope>
    <source>
        <strain evidence="1">AW1220</strain>
    </source>
</reference>
<evidence type="ECO:0008006" key="3">
    <source>
        <dbReference type="Google" id="ProtNLM"/>
    </source>
</evidence>
<dbReference type="GO" id="GO:0042597">
    <property type="term" value="C:periplasmic space"/>
    <property type="evidence" value="ECO:0007669"/>
    <property type="project" value="InterPro"/>
</dbReference>
<evidence type="ECO:0000313" key="1">
    <source>
        <dbReference type="EMBL" id="GLC27122.1"/>
    </source>
</evidence>
<protein>
    <recommendedName>
        <fullName evidence="3">Periplasmic heavy metal sensor</fullName>
    </recommendedName>
</protein>
<organism evidence="1 2">
    <name type="scientific">Roseisolibacter agri</name>
    <dbReference type="NCBI Taxonomy" id="2014610"/>
    <lineage>
        <taxon>Bacteria</taxon>
        <taxon>Pseudomonadati</taxon>
        <taxon>Gemmatimonadota</taxon>
        <taxon>Gemmatimonadia</taxon>
        <taxon>Gemmatimonadales</taxon>
        <taxon>Gemmatimonadaceae</taxon>
        <taxon>Roseisolibacter</taxon>
    </lineage>
</organism>